<evidence type="ECO:0000313" key="3">
    <source>
        <dbReference type="EMBL" id="QEH36275.1"/>
    </source>
</evidence>
<dbReference type="RefSeq" id="WP_168222009.1">
    <property type="nucleotide sequence ID" value="NZ_CP042997.1"/>
</dbReference>
<keyword evidence="1" id="KW-0732">Signal</keyword>
<dbReference type="KEGG" id="agv:OJF2_48350"/>
<evidence type="ECO:0000313" key="4">
    <source>
        <dbReference type="Proteomes" id="UP000324233"/>
    </source>
</evidence>
<feature type="signal peptide" evidence="1">
    <location>
        <begin position="1"/>
        <end position="30"/>
    </location>
</feature>
<sequence precursor="true">MFRRHDDKAPLRRALPGVVLLLLAAGQARAQEAWDAIFLKDNPIGHVHTFIEKLNEKGRELYRVRQDQVYTIRRLDDAVTMKLMYGTIETPEGEVLRLDTRTLTSDSEIRVHGDVIKGEMKLIMDTGQGHKQEKVIPWGPDVRGPYGAEQSMAKKPMEEGEVRVIKSYVPDLNRVVDFTYKAGGNFEVVMGDRSKRVLRKIDQTATLDGRRQTVLDAVLWADSGGQVLKLETDMMGGITMLRTTREAIDSLSNRRPSNRLDEIRSTIIPIGKIIPNPRATRYVKYGIALKDGDPSEVFPADNRQAIEAGSDKNSLVLSVNTGGPTEGASSPEPDAVYARPNAIIASDDSVVRRKAQAAIGDATTPWEKATRISHWVFENIREKNFAVAFAPANEVARNLTGDCSEHAVLAAAMSRAVGIPSRVAVGLLFVDNERQGIKGFGYHVWHEVYVNNRWVALDASWDQTSVDATHIKLADTALDGVAPFEAFLPIARIQGKLTIDPIELR</sequence>
<gene>
    <name evidence="3" type="ORF">OJF2_48350</name>
</gene>
<name>A0A5B9W862_9BACT</name>
<evidence type="ECO:0000259" key="2">
    <source>
        <dbReference type="SMART" id="SM00460"/>
    </source>
</evidence>
<dbReference type="PANTHER" id="PTHR33490">
    <property type="entry name" value="BLR5614 PROTEIN-RELATED"/>
    <property type="match status" value="1"/>
</dbReference>
<evidence type="ECO:0000256" key="1">
    <source>
        <dbReference type="SAM" id="SignalP"/>
    </source>
</evidence>
<dbReference type="Pfam" id="PF01841">
    <property type="entry name" value="Transglut_core"/>
    <property type="match status" value="1"/>
</dbReference>
<keyword evidence="4" id="KW-1185">Reference proteome</keyword>
<protein>
    <submittedName>
        <fullName evidence="3">Transglutaminase-like superfamily protein</fullName>
    </submittedName>
</protein>
<dbReference type="InterPro" id="IPR002931">
    <property type="entry name" value="Transglutaminase-like"/>
</dbReference>
<dbReference type="SUPFAM" id="SSF54001">
    <property type="entry name" value="Cysteine proteinases"/>
    <property type="match status" value="1"/>
</dbReference>
<dbReference type="PANTHER" id="PTHR33490:SF3">
    <property type="entry name" value="CONSERVED INTEGRAL MEMBRANE PROTEIN"/>
    <property type="match status" value="1"/>
</dbReference>
<reference evidence="3 4" key="1">
    <citation type="submission" date="2019-08" db="EMBL/GenBank/DDBJ databases">
        <title>Deep-cultivation of Planctomycetes and their phenomic and genomic characterization uncovers novel biology.</title>
        <authorList>
            <person name="Wiegand S."/>
            <person name="Jogler M."/>
            <person name="Boedeker C."/>
            <person name="Pinto D."/>
            <person name="Vollmers J."/>
            <person name="Rivas-Marin E."/>
            <person name="Kohn T."/>
            <person name="Peeters S.H."/>
            <person name="Heuer A."/>
            <person name="Rast P."/>
            <person name="Oberbeckmann S."/>
            <person name="Bunk B."/>
            <person name="Jeske O."/>
            <person name="Meyerdierks A."/>
            <person name="Storesund J.E."/>
            <person name="Kallscheuer N."/>
            <person name="Luecker S."/>
            <person name="Lage O.M."/>
            <person name="Pohl T."/>
            <person name="Merkel B.J."/>
            <person name="Hornburger P."/>
            <person name="Mueller R.-W."/>
            <person name="Bruemmer F."/>
            <person name="Labrenz M."/>
            <person name="Spormann A.M."/>
            <person name="Op den Camp H."/>
            <person name="Overmann J."/>
            <person name="Amann R."/>
            <person name="Jetten M.S.M."/>
            <person name="Mascher T."/>
            <person name="Medema M.H."/>
            <person name="Devos D.P."/>
            <person name="Kaster A.-K."/>
            <person name="Ovreas L."/>
            <person name="Rohde M."/>
            <person name="Galperin M.Y."/>
            <person name="Jogler C."/>
        </authorList>
    </citation>
    <scope>NUCLEOTIDE SEQUENCE [LARGE SCALE GENOMIC DNA]</scope>
    <source>
        <strain evidence="3 4">OJF2</strain>
    </source>
</reference>
<organism evidence="3 4">
    <name type="scientific">Aquisphaera giovannonii</name>
    <dbReference type="NCBI Taxonomy" id="406548"/>
    <lineage>
        <taxon>Bacteria</taxon>
        <taxon>Pseudomonadati</taxon>
        <taxon>Planctomycetota</taxon>
        <taxon>Planctomycetia</taxon>
        <taxon>Isosphaerales</taxon>
        <taxon>Isosphaeraceae</taxon>
        <taxon>Aquisphaera</taxon>
    </lineage>
</organism>
<dbReference type="SMART" id="SM00460">
    <property type="entry name" value="TGc"/>
    <property type="match status" value="1"/>
</dbReference>
<dbReference type="InterPro" id="IPR038765">
    <property type="entry name" value="Papain-like_cys_pep_sf"/>
</dbReference>
<dbReference type="Proteomes" id="UP000324233">
    <property type="component" value="Chromosome"/>
</dbReference>
<dbReference type="Gene3D" id="3.10.620.30">
    <property type="match status" value="1"/>
</dbReference>
<proteinExistence type="predicted"/>
<accession>A0A5B9W862</accession>
<dbReference type="AlphaFoldDB" id="A0A5B9W862"/>
<dbReference type="EMBL" id="CP042997">
    <property type="protein sequence ID" value="QEH36275.1"/>
    <property type="molecule type" value="Genomic_DNA"/>
</dbReference>
<feature type="domain" description="Transglutaminase-like" evidence="2">
    <location>
        <begin position="395"/>
        <end position="461"/>
    </location>
</feature>
<feature type="chain" id="PRO_5022708620" evidence="1">
    <location>
        <begin position="31"/>
        <end position="505"/>
    </location>
</feature>